<accession>A0ABV0T920</accession>
<protein>
    <submittedName>
        <fullName evidence="1">Uncharacterized protein</fullName>
    </submittedName>
</protein>
<dbReference type="EMBL" id="JAHRIQ010024913">
    <property type="protein sequence ID" value="MEQ2229365.1"/>
    <property type="molecule type" value="Genomic_DNA"/>
</dbReference>
<reference evidence="1 2" key="1">
    <citation type="submission" date="2021-06" db="EMBL/GenBank/DDBJ databases">
        <authorList>
            <person name="Palmer J.M."/>
        </authorList>
    </citation>
    <scope>NUCLEOTIDE SEQUENCE [LARGE SCALE GENOMIC DNA]</scope>
    <source>
        <strain evidence="2">if_2019</strain>
        <tissue evidence="1">Muscle</tissue>
    </source>
</reference>
<keyword evidence="2" id="KW-1185">Reference proteome</keyword>
<organism evidence="1 2">
    <name type="scientific">Ilyodon furcidens</name>
    <name type="common">goldbreast splitfin</name>
    <dbReference type="NCBI Taxonomy" id="33524"/>
    <lineage>
        <taxon>Eukaryota</taxon>
        <taxon>Metazoa</taxon>
        <taxon>Chordata</taxon>
        <taxon>Craniata</taxon>
        <taxon>Vertebrata</taxon>
        <taxon>Euteleostomi</taxon>
        <taxon>Actinopterygii</taxon>
        <taxon>Neopterygii</taxon>
        <taxon>Teleostei</taxon>
        <taxon>Neoteleostei</taxon>
        <taxon>Acanthomorphata</taxon>
        <taxon>Ovalentaria</taxon>
        <taxon>Atherinomorphae</taxon>
        <taxon>Cyprinodontiformes</taxon>
        <taxon>Goodeidae</taxon>
        <taxon>Ilyodon</taxon>
    </lineage>
</organism>
<name>A0ABV0T920_9TELE</name>
<evidence type="ECO:0000313" key="2">
    <source>
        <dbReference type="Proteomes" id="UP001482620"/>
    </source>
</evidence>
<gene>
    <name evidence="1" type="ORF">ILYODFUR_018116</name>
</gene>
<proteinExistence type="predicted"/>
<evidence type="ECO:0000313" key="1">
    <source>
        <dbReference type="EMBL" id="MEQ2229365.1"/>
    </source>
</evidence>
<comment type="caution">
    <text evidence="1">The sequence shown here is derived from an EMBL/GenBank/DDBJ whole genome shotgun (WGS) entry which is preliminary data.</text>
</comment>
<sequence>MLDAGALGEKNGSEREVRRVSLLSGFTCLSPIPRVPIGSSSSFLSSPSCGWLDCVGLEKERNKRKNFEGKHFFNLTPVWSERKRVVDFIFTGCISFFGRSLWTVQDSRVKLG</sequence>
<dbReference type="Proteomes" id="UP001482620">
    <property type="component" value="Unassembled WGS sequence"/>
</dbReference>